<protein>
    <submittedName>
        <fullName evidence="1">Uncharacterized protein</fullName>
    </submittedName>
</protein>
<reference evidence="2" key="1">
    <citation type="journal article" date="2015" name="Genome Announc.">
        <title>Draft genome sequence of the fungus Penicillium brasilianum MG11.</title>
        <authorList>
            <person name="Horn F."/>
            <person name="Linde J."/>
            <person name="Mattern D.J."/>
            <person name="Walther G."/>
            <person name="Guthke R."/>
            <person name="Brakhage A.A."/>
            <person name="Valiante V."/>
        </authorList>
    </citation>
    <scope>NUCLEOTIDE SEQUENCE [LARGE SCALE GENOMIC DNA]</scope>
    <source>
        <strain evidence="2">MG11</strain>
    </source>
</reference>
<evidence type="ECO:0000313" key="1">
    <source>
        <dbReference type="EMBL" id="CEJ54991.1"/>
    </source>
</evidence>
<sequence length="159" mass="17721">MPTIKQEIVSAALCFTQTSLPYEEASFPASINTSEAKLVEQLFLDFSVQEVRQNEMNGFPIVEPWATEYLNSIRDGRYGDAVWARYHIAGEVHSGIIDGTNRTVLEMIEEDALGYKVGDPEVYHEALSFYANTNPADGHPGVIEIILRIGNQDVDTLRA</sequence>
<dbReference type="AlphaFoldDB" id="A0A0F7THL1"/>
<dbReference type="OrthoDB" id="5100247at2759"/>
<evidence type="ECO:0000313" key="2">
    <source>
        <dbReference type="Proteomes" id="UP000042958"/>
    </source>
</evidence>
<name>A0A0F7THL1_PENBI</name>
<keyword evidence="2" id="KW-1185">Reference proteome</keyword>
<gene>
    <name evidence="1" type="ORF">PMG11_01275</name>
</gene>
<dbReference type="EMBL" id="CDHK01000001">
    <property type="protein sequence ID" value="CEJ54991.1"/>
    <property type="molecule type" value="Genomic_DNA"/>
</dbReference>
<dbReference type="STRING" id="104259.A0A0F7THL1"/>
<dbReference type="Proteomes" id="UP000042958">
    <property type="component" value="Unassembled WGS sequence"/>
</dbReference>
<proteinExistence type="predicted"/>
<organism evidence="1 2">
    <name type="scientific">Penicillium brasilianum</name>
    <dbReference type="NCBI Taxonomy" id="104259"/>
    <lineage>
        <taxon>Eukaryota</taxon>
        <taxon>Fungi</taxon>
        <taxon>Dikarya</taxon>
        <taxon>Ascomycota</taxon>
        <taxon>Pezizomycotina</taxon>
        <taxon>Eurotiomycetes</taxon>
        <taxon>Eurotiomycetidae</taxon>
        <taxon>Eurotiales</taxon>
        <taxon>Aspergillaceae</taxon>
        <taxon>Penicillium</taxon>
    </lineage>
</organism>
<accession>A0A0F7THL1</accession>